<evidence type="ECO:0000259" key="5">
    <source>
        <dbReference type="Pfam" id="PF18579"/>
    </source>
</evidence>
<feature type="compositionally biased region" description="Polar residues" evidence="2">
    <location>
        <begin position="16"/>
        <end position="32"/>
    </location>
</feature>
<accession>A0A1Y1HUT7</accession>
<dbReference type="Pfam" id="PF18579">
    <property type="entry name" value="Raf1_HTH"/>
    <property type="match status" value="1"/>
</dbReference>
<dbReference type="Pfam" id="PF18578">
    <property type="entry name" value="Raf1_N"/>
    <property type="match status" value="1"/>
</dbReference>
<dbReference type="Pfam" id="PF18087">
    <property type="entry name" value="RuBisCo_chap_C"/>
    <property type="match status" value="1"/>
</dbReference>
<feature type="domain" description="Rubisco accumulation factor 1 C-terminal" evidence="3">
    <location>
        <begin position="280"/>
        <end position="423"/>
    </location>
</feature>
<dbReference type="InterPro" id="IPR040858">
    <property type="entry name" value="Raf1_C"/>
</dbReference>
<name>A0A1Y1HUT7_KLENI</name>
<proteinExistence type="predicted"/>
<dbReference type="InterPro" id="IPR040781">
    <property type="entry name" value="Raf1_HTH"/>
</dbReference>
<organism evidence="6 7">
    <name type="scientific">Klebsormidium nitens</name>
    <name type="common">Green alga</name>
    <name type="synonym">Ulothrix nitens</name>
    <dbReference type="NCBI Taxonomy" id="105231"/>
    <lineage>
        <taxon>Eukaryota</taxon>
        <taxon>Viridiplantae</taxon>
        <taxon>Streptophyta</taxon>
        <taxon>Klebsormidiophyceae</taxon>
        <taxon>Klebsormidiales</taxon>
        <taxon>Klebsormidiaceae</taxon>
        <taxon>Klebsormidium</taxon>
    </lineage>
</organism>
<evidence type="ECO:0000259" key="4">
    <source>
        <dbReference type="Pfam" id="PF18578"/>
    </source>
</evidence>
<dbReference type="PANTHER" id="PTHR35299">
    <property type="entry name" value="RUBISCO ACCUMULATION FACTOR 1"/>
    <property type="match status" value="1"/>
</dbReference>
<dbReference type="OrthoDB" id="2017169at2759"/>
<evidence type="ECO:0000256" key="2">
    <source>
        <dbReference type="SAM" id="MobiDB-lite"/>
    </source>
</evidence>
<feature type="domain" description="Rubisco accumulation factor 1 alpha-helical" evidence="4">
    <location>
        <begin position="159"/>
        <end position="266"/>
    </location>
</feature>
<evidence type="ECO:0000259" key="3">
    <source>
        <dbReference type="Pfam" id="PF18087"/>
    </source>
</evidence>
<keyword evidence="1" id="KW-0143">Chaperone</keyword>
<dbReference type="Proteomes" id="UP000054558">
    <property type="component" value="Unassembled WGS sequence"/>
</dbReference>
<dbReference type="STRING" id="105231.A0A1Y1HUT7"/>
<feature type="region of interest" description="Disordered" evidence="2">
    <location>
        <begin position="67"/>
        <end position="86"/>
    </location>
</feature>
<dbReference type="GO" id="GO:0110102">
    <property type="term" value="P:ribulose bisphosphate carboxylase complex assembly"/>
    <property type="evidence" value="ECO:0007669"/>
    <property type="project" value="UniProtKB-ARBA"/>
</dbReference>
<evidence type="ECO:0000256" key="1">
    <source>
        <dbReference type="ARBA" id="ARBA00023186"/>
    </source>
</evidence>
<evidence type="ECO:0008006" key="8">
    <source>
        <dbReference type="Google" id="ProtNLM"/>
    </source>
</evidence>
<dbReference type="InterPro" id="IPR037494">
    <property type="entry name" value="RAF1"/>
</dbReference>
<feature type="domain" description="Rubisco accumulation factor 1 helix turn helix" evidence="5">
    <location>
        <begin position="88"/>
        <end position="146"/>
    </location>
</feature>
<dbReference type="EMBL" id="DF237058">
    <property type="protein sequence ID" value="GAQ82384.1"/>
    <property type="molecule type" value="Genomic_DNA"/>
</dbReference>
<evidence type="ECO:0000313" key="6">
    <source>
        <dbReference type="EMBL" id="GAQ82384.1"/>
    </source>
</evidence>
<dbReference type="AlphaFoldDB" id="A0A1Y1HUT7"/>
<keyword evidence="7" id="KW-1185">Reference proteome</keyword>
<gene>
    <name evidence="6" type="ORF">KFL_001090310</name>
</gene>
<sequence length="435" mass="47399">MQAATALSRGPLAGPSSFSHRTTTSSEVSQLRIPSSRLPFSQPFSFPSKIQNGHRWLCQAANEPSLYQPFRPPPSVAPPEEETVQGTKEEMLQRLTERMGLWHEWAPLISLLQKQGVSPKEIDEVTGLTGVEQNMTVVGAQVYKSLGAQGFPEDQLRFFDIAGSGVLYELRVLAVNQRRSAAEYIIDNNLDAKGVRELAKAIKDHERKRGGEGRDAFTQAPGDAMAFAFYRNAKEARSEQERESLLEQGLSVVVTEAGRKKLEELLIKNKDVKKSVTARLQLVRLQRDETTPRAIPVVGALSEVSAADVEAAPVARTDTLFPIFTTTGHGKWVAVPSWTAISEAQAPVGILHPDAKTLPGDAGARTSGGPALVVVNRNDRALSDEHYYLVEKTGEPGLALIQGSDADASGQVLGRVVVAVRPPSKNEEIEEIDWV</sequence>
<dbReference type="PANTHER" id="PTHR35299:SF3">
    <property type="entry name" value="RUBISCO ACCUMULATION FACTOR 1.2, CHLOROPLASTIC"/>
    <property type="match status" value="1"/>
</dbReference>
<protein>
    <recommendedName>
        <fullName evidence="8">Rubisco accumulation factor 1 C-terminal domain-containing protein</fullName>
    </recommendedName>
</protein>
<evidence type="ECO:0000313" key="7">
    <source>
        <dbReference type="Proteomes" id="UP000054558"/>
    </source>
</evidence>
<feature type="region of interest" description="Disordered" evidence="2">
    <location>
        <begin position="1"/>
        <end position="32"/>
    </location>
</feature>
<reference evidence="6 7" key="1">
    <citation type="journal article" date="2014" name="Nat. Commun.">
        <title>Klebsormidium flaccidum genome reveals primary factors for plant terrestrial adaptation.</title>
        <authorList>
            <person name="Hori K."/>
            <person name="Maruyama F."/>
            <person name="Fujisawa T."/>
            <person name="Togashi T."/>
            <person name="Yamamoto N."/>
            <person name="Seo M."/>
            <person name="Sato S."/>
            <person name="Yamada T."/>
            <person name="Mori H."/>
            <person name="Tajima N."/>
            <person name="Moriyama T."/>
            <person name="Ikeuchi M."/>
            <person name="Watanabe M."/>
            <person name="Wada H."/>
            <person name="Kobayashi K."/>
            <person name="Saito M."/>
            <person name="Masuda T."/>
            <person name="Sasaki-Sekimoto Y."/>
            <person name="Mashiguchi K."/>
            <person name="Awai K."/>
            <person name="Shimojima M."/>
            <person name="Masuda S."/>
            <person name="Iwai M."/>
            <person name="Nobusawa T."/>
            <person name="Narise T."/>
            <person name="Kondo S."/>
            <person name="Saito H."/>
            <person name="Sato R."/>
            <person name="Murakawa M."/>
            <person name="Ihara Y."/>
            <person name="Oshima-Yamada Y."/>
            <person name="Ohtaka K."/>
            <person name="Satoh M."/>
            <person name="Sonobe K."/>
            <person name="Ishii M."/>
            <person name="Ohtani R."/>
            <person name="Kanamori-Sato M."/>
            <person name="Honoki R."/>
            <person name="Miyazaki D."/>
            <person name="Mochizuki H."/>
            <person name="Umetsu J."/>
            <person name="Higashi K."/>
            <person name="Shibata D."/>
            <person name="Kamiya Y."/>
            <person name="Sato N."/>
            <person name="Nakamura Y."/>
            <person name="Tabata S."/>
            <person name="Ida S."/>
            <person name="Kurokawa K."/>
            <person name="Ohta H."/>
        </authorList>
    </citation>
    <scope>NUCLEOTIDE SEQUENCE [LARGE SCALE GENOMIC DNA]</scope>
    <source>
        <strain evidence="6 7">NIES-2285</strain>
    </source>
</reference>
<dbReference type="OMA" id="LWHEYAP"/>
<dbReference type="InterPro" id="IPR041358">
    <property type="entry name" value="Raf1_N"/>
</dbReference>